<evidence type="ECO:0000256" key="2">
    <source>
        <dbReference type="SAM" id="Phobius"/>
    </source>
</evidence>
<organism evidence="4 5">
    <name type="scientific">Natrinema zhouii</name>
    <dbReference type="NCBI Taxonomy" id="1710539"/>
    <lineage>
        <taxon>Archaea</taxon>
        <taxon>Methanobacteriati</taxon>
        <taxon>Methanobacteriota</taxon>
        <taxon>Stenosarchaea group</taxon>
        <taxon>Halobacteria</taxon>
        <taxon>Halobacteriales</taxon>
        <taxon>Natrialbaceae</taxon>
        <taxon>Natrinema</taxon>
    </lineage>
</organism>
<evidence type="ECO:0000313" key="4">
    <source>
        <dbReference type="EMBL" id="QLK26095.1"/>
    </source>
</evidence>
<dbReference type="InterPro" id="IPR058285">
    <property type="entry name" value="DUF7979"/>
</dbReference>
<dbReference type="AlphaFoldDB" id="A0A7D6CP06"/>
<evidence type="ECO:0000256" key="1">
    <source>
        <dbReference type="SAM" id="MobiDB-lite"/>
    </source>
</evidence>
<dbReference type="KEGG" id="nay:HYG81_00225"/>
<dbReference type="EMBL" id="CP059154">
    <property type="protein sequence ID" value="QLK26095.1"/>
    <property type="molecule type" value="Genomic_DNA"/>
</dbReference>
<accession>A0A7D6CP06</accession>
<feature type="compositionally biased region" description="Acidic residues" evidence="1">
    <location>
        <begin position="1"/>
        <end position="11"/>
    </location>
</feature>
<dbReference type="RefSeq" id="WP_180841274.1">
    <property type="nucleotide sequence ID" value="NZ_CP059154.1"/>
</dbReference>
<evidence type="ECO:0000259" key="3">
    <source>
        <dbReference type="Pfam" id="PF25934"/>
    </source>
</evidence>
<feature type="transmembrane region" description="Helical" evidence="2">
    <location>
        <begin position="174"/>
        <end position="196"/>
    </location>
</feature>
<reference evidence="4 5" key="1">
    <citation type="submission" date="2020-07" db="EMBL/GenBank/DDBJ databases">
        <title>Natrinema (YPL30) sp. nov. and Haloterrigena xxxxxx (YPL8) sp. nov., isolated from a salt mine.</title>
        <authorList>
            <person name="Cui H."/>
        </authorList>
    </citation>
    <scope>NUCLEOTIDE SEQUENCE [LARGE SCALE GENOMIC DNA]</scope>
    <source>
        <strain evidence="4 5">YPL13</strain>
    </source>
</reference>
<keyword evidence="2" id="KW-1133">Transmembrane helix</keyword>
<dbReference type="Pfam" id="PF25934">
    <property type="entry name" value="DUF7979"/>
    <property type="match status" value="1"/>
</dbReference>
<keyword evidence="2" id="KW-0472">Membrane</keyword>
<feature type="domain" description="DUF7979" evidence="3">
    <location>
        <begin position="89"/>
        <end position="161"/>
    </location>
</feature>
<feature type="region of interest" description="Disordered" evidence="1">
    <location>
        <begin position="1"/>
        <end position="44"/>
    </location>
</feature>
<dbReference type="GeneID" id="56141584"/>
<dbReference type="OrthoDB" id="248455at2157"/>
<feature type="transmembrane region" description="Helical" evidence="2">
    <location>
        <begin position="58"/>
        <end position="79"/>
    </location>
</feature>
<dbReference type="Proteomes" id="UP000510869">
    <property type="component" value="Chromosome"/>
</dbReference>
<keyword evidence="5" id="KW-1185">Reference proteome</keyword>
<name>A0A7D6CP06_9EURY</name>
<evidence type="ECO:0000313" key="5">
    <source>
        <dbReference type="Proteomes" id="UP000510869"/>
    </source>
</evidence>
<protein>
    <recommendedName>
        <fullName evidence="3">DUF7979 domain-containing protein</fullName>
    </recommendedName>
</protein>
<gene>
    <name evidence="4" type="ORF">HYG81_00225</name>
</gene>
<sequence>MSDDDDAASDTDEPHAPDESPITDEPPATDKPPATDETGPVEPTASSESLLLTYAAPFLGVVLIAIGLPLAIVGGYVVVQDGVGLCGEPTITATPADEYEGALATIETLPAEDLSAAERAALEEAIDSPLQEGTVAGELSNRETLLEGAIVEYEGERYYVQIASLNSCLEVAPLLFPIGIIAILVGVVGVLTPPIYRKMAGFEERMRNGRME</sequence>
<keyword evidence="2" id="KW-0812">Transmembrane</keyword>
<proteinExistence type="predicted"/>